<dbReference type="InterPro" id="IPR038749">
    <property type="entry name" value="Sld5_GINS_A"/>
</dbReference>
<dbReference type="Pfam" id="PF05916">
    <property type="entry name" value="Sld5"/>
    <property type="match status" value="1"/>
</dbReference>
<evidence type="ECO:0000313" key="14">
    <source>
        <dbReference type="EMBL" id="OPJ83871.1"/>
    </source>
</evidence>
<comment type="caution">
    <text evidence="14">The sequence shown here is derived from an EMBL/GenBank/DDBJ whole genome shotgun (WGS) entry which is preliminary data.</text>
</comment>
<dbReference type="GO" id="GO:0016020">
    <property type="term" value="C:membrane"/>
    <property type="evidence" value="ECO:0007669"/>
    <property type="project" value="UniProtKB-SubCell"/>
</dbReference>
<dbReference type="InterPro" id="IPR019383">
    <property type="entry name" value="Golgin_A_7/ERF4"/>
</dbReference>
<dbReference type="Proteomes" id="UP000190648">
    <property type="component" value="Unassembled WGS sequence"/>
</dbReference>
<dbReference type="EMBL" id="LSYS01003090">
    <property type="protein sequence ID" value="OPJ83871.1"/>
    <property type="molecule type" value="Genomic_DNA"/>
</dbReference>
<dbReference type="SUPFAM" id="SSF160059">
    <property type="entry name" value="PriA/YqbF domain"/>
    <property type="match status" value="1"/>
</dbReference>
<accession>A0A1V4KHJ9</accession>
<evidence type="ECO:0000256" key="4">
    <source>
        <dbReference type="ARBA" id="ARBA00008187"/>
    </source>
</evidence>
<protein>
    <recommendedName>
        <fullName evidence="5">DNA replication complex GINS protein SLD5</fullName>
    </recommendedName>
    <alternativeName>
        <fullName evidence="10">GINS complex subunit 4</fullName>
    </alternativeName>
</protein>
<dbReference type="STRING" id="372326.A0A1V4KHJ9"/>
<dbReference type="AlphaFoldDB" id="A0A1V4KHJ9"/>
<feature type="domain" description="Golgin subfamily A member 7/ERF4" evidence="12">
    <location>
        <begin position="12"/>
        <end position="124"/>
    </location>
</feature>
<evidence type="ECO:0000259" key="12">
    <source>
        <dbReference type="Pfam" id="PF10256"/>
    </source>
</evidence>
<dbReference type="FunFam" id="1.20.58.1030:FF:000002">
    <property type="entry name" value="DNA replication complex GINS protein SLD5"/>
    <property type="match status" value="1"/>
</dbReference>
<dbReference type="InterPro" id="IPR031633">
    <property type="entry name" value="SLD5_C"/>
</dbReference>
<keyword evidence="8" id="KW-0472">Membrane</keyword>
<sequence length="361" mass="41496">MRPQQAPVSGKVFIQRDYSGGTRCQFQSKFPAELENRIDRQQFEETVRTLNNLYAEAEKLGGQSYLEGCLACLTAYTIFLCMETHYEKVLKKIAKFIQEQNEKIYAPQGLLLTDPIERGLRVIEITIYEDRVLEREDTQSLCLPAPAGDSDGDSEELVLTPAQLIRSLEQAWLNEKFAPELLESKPEIVECVVEQLDHMEANLKRAKSGDLKVSVHRMEIERIRYVLSSYLRCRLVKIEKFFPHVLEKEKSRAEGEPSILSPEEFAFAKEYMANTETYLKNTALKHMPPNLQKVSLLKSVPKPNLDSFVFLRVLERQENILVEPETDEQREYTIDLEQGSQHLIRYRTIAPLVASGAVQLI</sequence>
<organism evidence="14 15">
    <name type="scientific">Patagioenas fasciata monilis</name>
    <dbReference type="NCBI Taxonomy" id="372326"/>
    <lineage>
        <taxon>Eukaryota</taxon>
        <taxon>Metazoa</taxon>
        <taxon>Chordata</taxon>
        <taxon>Craniata</taxon>
        <taxon>Vertebrata</taxon>
        <taxon>Euteleostomi</taxon>
        <taxon>Archelosauria</taxon>
        <taxon>Archosauria</taxon>
        <taxon>Dinosauria</taxon>
        <taxon>Saurischia</taxon>
        <taxon>Theropoda</taxon>
        <taxon>Coelurosauria</taxon>
        <taxon>Aves</taxon>
        <taxon>Neognathae</taxon>
        <taxon>Neoaves</taxon>
        <taxon>Columbimorphae</taxon>
        <taxon>Columbiformes</taxon>
        <taxon>Columbidae</taxon>
        <taxon>Patagioenas</taxon>
    </lineage>
</organism>
<evidence type="ECO:0000256" key="3">
    <source>
        <dbReference type="ARBA" id="ARBA00004370"/>
    </source>
</evidence>
<dbReference type="SUPFAM" id="SSF158573">
    <property type="entry name" value="GINS helical bundle-like"/>
    <property type="match status" value="1"/>
</dbReference>
<evidence type="ECO:0000259" key="11">
    <source>
        <dbReference type="Pfam" id="PF05916"/>
    </source>
</evidence>
<dbReference type="Gene3D" id="3.40.5.60">
    <property type="match status" value="1"/>
</dbReference>
<dbReference type="GO" id="GO:0000727">
    <property type="term" value="P:double-strand break repair via break-induced replication"/>
    <property type="evidence" value="ECO:0007669"/>
    <property type="project" value="TreeGrafter"/>
</dbReference>
<keyword evidence="7" id="KW-0235">DNA replication</keyword>
<evidence type="ECO:0000256" key="5">
    <source>
        <dbReference type="ARBA" id="ARBA00014804"/>
    </source>
</evidence>
<evidence type="ECO:0000256" key="6">
    <source>
        <dbReference type="ARBA" id="ARBA00022454"/>
    </source>
</evidence>
<dbReference type="OrthoDB" id="338231at2759"/>
<dbReference type="CDD" id="cd11711">
    <property type="entry name" value="GINS_A_Sld5"/>
    <property type="match status" value="1"/>
</dbReference>
<comment type="subcellular location">
    <subcellularLocation>
        <location evidence="2">Chromosome</location>
    </subcellularLocation>
    <subcellularLocation>
        <location evidence="3">Membrane</location>
    </subcellularLocation>
    <subcellularLocation>
        <location evidence="1">Nucleus</location>
    </subcellularLocation>
</comment>
<evidence type="ECO:0000256" key="2">
    <source>
        <dbReference type="ARBA" id="ARBA00004286"/>
    </source>
</evidence>
<keyword evidence="9" id="KW-0539">Nucleus</keyword>
<evidence type="ECO:0000256" key="9">
    <source>
        <dbReference type="ARBA" id="ARBA00023242"/>
    </source>
</evidence>
<dbReference type="Pfam" id="PF16922">
    <property type="entry name" value="SLD5_C"/>
    <property type="match status" value="1"/>
</dbReference>
<feature type="domain" description="GINS subunit" evidence="11">
    <location>
        <begin position="211"/>
        <end position="281"/>
    </location>
</feature>
<keyword evidence="15" id="KW-1185">Reference proteome</keyword>
<dbReference type="Gene3D" id="1.20.58.1030">
    <property type="match status" value="1"/>
</dbReference>
<feature type="domain" description="DNA replication complex GINS protein SLD5 C-terminal" evidence="13">
    <location>
        <begin position="303"/>
        <end position="361"/>
    </location>
</feature>
<reference evidence="14 15" key="1">
    <citation type="submission" date="2016-02" db="EMBL/GenBank/DDBJ databases">
        <title>Band-tailed pigeon sequencing and assembly.</title>
        <authorList>
            <person name="Soares A.E."/>
            <person name="Novak B.J."/>
            <person name="Rice E.S."/>
            <person name="O'Connell B."/>
            <person name="Chang D."/>
            <person name="Weber S."/>
            <person name="Shapiro B."/>
        </authorList>
    </citation>
    <scope>NUCLEOTIDE SEQUENCE [LARGE SCALE GENOMIC DNA]</scope>
    <source>
        <strain evidence="14">BTP2013</strain>
        <tissue evidence="14">Blood</tissue>
    </source>
</reference>
<dbReference type="CDD" id="cd21692">
    <property type="entry name" value="GINS_B_Sld5"/>
    <property type="match status" value="1"/>
</dbReference>
<dbReference type="InterPro" id="IPR036224">
    <property type="entry name" value="GINS_bundle-like_dom_sf"/>
</dbReference>
<evidence type="ECO:0000256" key="10">
    <source>
        <dbReference type="ARBA" id="ARBA00030869"/>
    </source>
</evidence>
<dbReference type="PANTHER" id="PTHR21206:SF0">
    <property type="entry name" value="DNA REPLICATION COMPLEX GINS PROTEIN SLD5"/>
    <property type="match status" value="1"/>
</dbReference>
<dbReference type="PANTHER" id="PTHR21206">
    <property type="entry name" value="SLD5 PROTEIN"/>
    <property type="match status" value="1"/>
</dbReference>
<comment type="similarity">
    <text evidence="4">Belongs to the GINS4/SLD5 family.</text>
</comment>
<dbReference type="Pfam" id="PF10256">
    <property type="entry name" value="Erf4"/>
    <property type="match status" value="1"/>
</dbReference>
<dbReference type="FunFam" id="3.40.5.60:FF:000001">
    <property type="entry name" value="DNA replication complex GINS protein SLD5"/>
    <property type="match status" value="1"/>
</dbReference>
<dbReference type="GO" id="GO:0006261">
    <property type="term" value="P:DNA-templated DNA replication"/>
    <property type="evidence" value="ECO:0007669"/>
    <property type="project" value="InterPro"/>
</dbReference>
<name>A0A1V4KHJ9_PATFA</name>
<dbReference type="GO" id="GO:0000811">
    <property type="term" value="C:GINS complex"/>
    <property type="evidence" value="ECO:0007669"/>
    <property type="project" value="TreeGrafter"/>
</dbReference>
<evidence type="ECO:0000256" key="1">
    <source>
        <dbReference type="ARBA" id="ARBA00004123"/>
    </source>
</evidence>
<dbReference type="InterPro" id="IPR008591">
    <property type="entry name" value="GINS_Sld5"/>
</dbReference>
<keyword evidence="6" id="KW-0158">Chromosome</keyword>
<proteinExistence type="inferred from homology"/>
<evidence type="ECO:0000256" key="8">
    <source>
        <dbReference type="ARBA" id="ARBA00023136"/>
    </source>
</evidence>
<evidence type="ECO:0000259" key="13">
    <source>
        <dbReference type="Pfam" id="PF16922"/>
    </source>
</evidence>
<gene>
    <name evidence="14" type="primary">GINS4</name>
    <name evidence="14" type="ORF">AV530_004562</name>
</gene>
<evidence type="ECO:0000313" key="15">
    <source>
        <dbReference type="Proteomes" id="UP000190648"/>
    </source>
</evidence>
<evidence type="ECO:0000256" key="7">
    <source>
        <dbReference type="ARBA" id="ARBA00022705"/>
    </source>
</evidence>
<dbReference type="InterPro" id="IPR021151">
    <property type="entry name" value="GINS_A"/>
</dbReference>